<evidence type="ECO:0000313" key="1">
    <source>
        <dbReference type="EMBL" id="KAH6930415.1"/>
    </source>
</evidence>
<accession>A0ACB7S6R8</accession>
<evidence type="ECO:0000313" key="2">
    <source>
        <dbReference type="Proteomes" id="UP000821845"/>
    </source>
</evidence>
<comment type="caution">
    <text evidence="1">The sequence shown here is derived from an EMBL/GenBank/DDBJ whole genome shotgun (WGS) entry which is preliminary data.</text>
</comment>
<name>A0ACB7S6R8_HYAAI</name>
<reference evidence="1" key="1">
    <citation type="submission" date="2020-05" db="EMBL/GenBank/DDBJ databases">
        <title>Large-scale comparative analyses of tick genomes elucidate their genetic diversity and vector capacities.</title>
        <authorList>
            <person name="Jia N."/>
            <person name="Wang J."/>
            <person name="Shi W."/>
            <person name="Du L."/>
            <person name="Sun Y."/>
            <person name="Zhan W."/>
            <person name="Jiang J."/>
            <person name="Wang Q."/>
            <person name="Zhang B."/>
            <person name="Ji P."/>
            <person name="Sakyi L.B."/>
            <person name="Cui X."/>
            <person name="Yuan T."/>
            <person name="Jiang B."/>
            <person name="Yang W."/>
            <person name="Lam T.T.-Y."/>
            <person name="Chang Q."/>
            <person name="Ding S."/>
            <person name="Wang X."/>
            <person name="Zhu J."/>
            <person name="Ruan X."/>
            <person name="Zhao L."/>
            <person name="Wei J."/>
            <person name="Que T."/>
            <person name="Du C."/>
            <person name="Cheng J."/>
            <person name="Dai P."/>
            <person name="Han X."/>
            <person name="Huang E."/>
            <person name="Gao Y."/>
            <person name="Liu J."/>
            <person name="Shao H."/>
            <person name="Ye R."/>
            <person name="Li L."/>
            <person name="Wei W."/>
            <person name="Wang X."/>
            <person name="Wang C."/>
            <person name="Yang T."/>
            <person name="Huo Q."/>
            <person name="Li W."/>
            <person name="Guo W."/>
            <person name="Chen H."/>
            <person name="Zhou L."/>
            <person name="Ni X."/>
            <person name="Tian J."/>
            <person name="Zhou Y."/>
            <person name="Sheng Y."/>
            <person name="Liu T."/>
            <person name="Pan Y."/>
            <person name="Xia L."/>
            <person name="Li J."/>
            <person name="Zhao F."/>
            <person name="Cao W."/>
        </authorList>
    </citation>
    <scope>NUCLEOTIDE SEQUENCE</scope>
    <source>
        <strain evidence="1">Hyas-2018</strain>
    </source>
</reference>
<sequence>MDDRRRPPSQGRYIPSILGGRMRSRASKVSTTDEKEATTEPTSPSASADPSKKSQKKVKQVFHYYFTRKSRRKSAGSPSQCSVVSGMSAVSAMTAATVPPLVTLEGYSKDLVIRNPSRKADVRATASASASRPEAAIESLDFEKGLGDLVTSSCEESATEHTKGSSECKAHATIQHSRSRKRSTEQNTGAKGFPDSRHMPLTKKAASVIEEEDDAVMQVSKMVTSAQSTAADRGEGRGKFEPDKHPHQASGVGGDNVPPRSEALLPPIGKRHPAGIEVEHVGSHHSTGSHGTKKEATCSASAFNSAPLALSPIKLLSPVSVMPPTPVDDVNRSTQAFRRKALPFGKQRRITSAEHTMEESRHTLMPLATEPLTLRARPKKIYFQLSTAMNLIRQNRWPHSWNAFPGLPMKRTSTRVHTEDPGIFGKFSHDQGFMESAREGLLEFSPHCLSGRRQPGTSTPLRTSTRSIKGELPLIEPIRSCIPTDLTSIKDSTDVLSASPFSEKLTLQKDGVKEEPSAAAPNSLDVNASGRETPPMVILKSSVENVVVKQEPFMSLRGPGERSAARVNSQTHGEGNGETLAGENRPASANDANAAMWTQPTTVKEFQPSATENAADELNAKSQNEHCFPVFPEKFQREQADQIQMRIRDVDSKLRSKVTSALRPSLLQDTCNTALPIENFHGRPSGFARLRKRLDDGRPPSAQARQHVTVTKWKPKAYEEFRQTSEKQDGALVPAYVLESNPETGTVPGKRDSSTQVGGNISEAGPSVSTQTLQESPPSSTEDSIRESQQSGLYRKEKSHPRQSQKRAIPPWLVLTGTAFLMAIAHYFGVKPTAMARATQEMSENGALFVREASTPAYVPVPVRELEGEARSAA</sequence>
<proteinExistence type="predicted"/>
<organism evidence="1 2">
    <name type="scientific">Hyalomma asiaticum</name>
    <name type="common">Tick</name>
    <dbReference type="NCBI Taxonomy" id="266040"/>
    <lineage>
        <taxon>Eukaryota</taxon>
        <taxon>Metazoa</taxon>
        <taxon>Ecdysozoa</taxon>
        <taxon>Arthropoda</taxon>
        <taxon>Chelicerata</taxon>
        <taxon>Arachnida</taxon>
        <taxon>Acari</taxon>
        <taxon>Parasitiformes</taxon>
        <taxon>Ixodida</taxon>
        <taxon>Ixodoidea</taxon>
        <taxon>Ixodidae</taxon>
        <taxon>Hyalomminae</taxon>
        <taxon>Hyalomma</taxon>
    </lineage>
</organism>
<dbReference type="Proteomes" id="UP000821845">
    <property type="component" value="Chromosome 5"/>
</dbReference>
<dbReference type="EMBL" id="CM023485">
    <property type="protein sequence ID" value="KAH6930415.1"/>
    <property type="molecule type" value="Genomic_DNA"/>
</dbReference>
<protein>
    <submittedName>
        <fullName evidence="1">Uncharacterized protein</fullName>
    </submittedName>
</protein>
<keyword evidence="2" id="KW-1185">Reference proteome</keyword>
<gene>
    <name evidence="1" type="ORF">HPB50_013455</name>
</gene>